<protein>
    <submittedName>
        <fullName evidence="1">AsnC family protein</fullName>
    </submittedName>
</protein>
<organism evidence="1 2">
    <name type="scientific">Candidatus Nitrosomaritimum aestuariumsis</name>
    <dbReference type="NCBI Taxonomy" id="3342354"/>
    <lineage>
        <taxon>Archaea</taxon>
        <taxon>Nitrososphaerota</taxon>
        <taxon>Nitrososphaeria</taxon>
        <taxon>Nitrosopumilales</taxon>
        <taxon>Nitrosopumilaceae</taxon>
        <taxon>Candidatus Nitrosomaritimum</taxon>
    </lineage>
</organism>
<proteinExistence type="predicted"/>
<comment type="caution">
    <text evidence="1">The sequence shown here is derived from an EMBL/GenBank/DDBJ whole genome shotgun (WGS) entry which is preliminary data.</text>
</comment>
<evidence type="ECO:0000313" key="1">
    <source>
        <dbReference type="EMBL" id="MBA4452148.1"/>
    </source>
</evidence>
<dbReference type="EMBL" id="JACEMZ010000011">
    <property type="protein sequence ID" value="MBA4452148.1"/>
    <property type="molecule type" value="Genomic_DNA"/>
</dbReference>
<name>A0AC60VXI9_9ARCH</name>
<sequence>MTMAEPVTEHKKEIRIDGVDRQILNLLIANARDSTRTIVKKLEGLGTEMSERGVGKRIARLEKLGIIHGYTTMVDLNQVNMPILRLITVKFTSPKDFVTRLEEMKQYLSSAPYCDFSARTNGNIDWIELKFFNNHEQAQQEEDLYRAWFGDIMEDYRSYDLDIHKMGWQLFDEDDFNRFIKNTCKKEGTETCIATSKKSRR</sequence>
<evidence type="ECO:0000313" key="2">
    <source>
        <dbReference type="Proteomes" id="UP000559653"/>
    </source>
</evidence>
<reference evidence="1 2" key="1">
    <citation type="journal article" date="2020" name="Appl. Environ. Microbiol.">
        <title>Genomic Characteristics of a Novel Species of Ammonia-Oxidizing Archaea from the Jiulong River Estuary.</title>
        <authorList>
            <person name="Zou D."/>
            <person name="Wan R."/>
            <person name="Han L."/>
            <person name="Xu M.N."/>
            <person name="Liu Y."/>
            <person name="Liu H."/>
            <person name="Kao S.J."/>
            <person name="Li M."/>
        </authorList>
    </citation>
    <scope>NUCLEOTIDE SEQUENCE [LARGE SCALE GENOMIC DNA]</scope>
    <source>
        <strain evidence="1">W1bin1</strain>
    </source>
</reference>
<accession>A0AC60VXI9</accession>
<dbReference type="Proteomes" id="UP000559653">
    <property type="component" value="Unassembled WGS sequence"/>
</dbReference>
<gene>
    <name evidence="1" type="ORF">H2B03_03090</name>
</gene>